<keyword evidence="2" id="KW-0813">Transport</keyword>
<feature type="transmembrane region" description="Helical" evidence="8">
    <location>
        <begin position="263"/>
        <end position="284"/>
    </location>
</feature>
<dbReference type="InterPro" id="IPR005829">
    <property type="entry name" value="Sugar_transporter_CS"/>
</dbReference>
<dbReference type="PROSITE" id="PS50850">
    <property type="entry name" value="MFS"/>
    <property type="match status" value="1"/>
</dbReference>
<organism evidence="10">
    <name type="scientific">Cuerna arida</name>
    <dbReference type="NCBI Taxonomy" id="1464854"/>
    <lineage>
        <taxon>Eukaryota</taxon>
        <taxon>Metazoa</taxon>
        <taxon>Ecdysozoa</taxon>
        <taxon>Arthropoda</taxon>
        <taxon>Hexapoda</taxon>
        <taxon>Insecta</taxon>
        <taxon>Pterygota</taxon>
        <taxon>Neoptera</taxon>
        <taxon>Paraneoptera</taxon>
        <taxon>Hemiptera</taxon>
        <taxon>Auchenorrhyncha</taxon>
        <taxon>Membracoidea</taxon>
        <taxon>Cicadellidae</taxon>
        <taxon>Cicadellinae</taxon>
        <taxon>Proconiini</taxon>
        <taxon>Cuerna</taxon>
    </lineage>
</organism>
<keyword evidence="5 8" id="KW-0812">Transmembrane</keyword>
<dbReference type="PANTHER" id="PTHR48021">
    <property type="match status" value="1"/>
</dbReference>
<feature type="transmembrane region" description="Helical" evidence="8">
    <location>
        <begin position="119"/>
        <end position="140"/>
    </location>
</feature>
<feature type="transmembrane region" description="Helical" evidence="8">
    <location>
        <begin position="296"/>
        <end position="320"/>
    </location>
</feature>
<name>A0A1B6GNG8_9HEMI</name>
<dbReference type="SUPFAM" id="SSF103473">
    <property type="entry name" value="MFS general substrate transporter"/>
    <property type="match status" value="1"/>
</dbReference>
<keyword evidence="6 8" id="KW-1133">Transmembrane helix</keyword>
<keyword evidence="3" id="KW-1003">Cell membrane</keyword>
<evidence type="ECO:0000256" key="4">
    <source>
        <dbReference type="ARBA" id="ARBA00022597"/>
    </source>
</evidence>
<evidence type="ECO:0000256" key="2">
    <source>
        <dbReference type="ARBA" id="ARBA00022448"/>
    </source>
</evidence>
<gene>
    <name evidence="10" type="ORF">g.9337</name>
</gene>
<feature type="transmembrane region" description="Helical" evidence="8">
    <location>
        <begin position="29"/>
        <end position="47"/>
    </location>
</feature>
<feature type="domain" description="Major facilitator superfamily (MFS) profile" evidence="9">
    <location>
        <begin position="25"/>
        <end position="452"/>
    </location>
</feature>
<dbReference type="Pfam" id="PF00083">
    <property type="entry name" value="Sugar_tr"/>
    <property type="match status" value="1"/>
</dbReference>
<accession>A0A1B6GNG8</accession>
<feature type="transmembrane region" description="Helical" evidence="8">
    <location>
        <begin position="177"/>
        <end position="197"/>
    </location>
</feature>
<dbReference type="InterPro" id="IPR005828">
    <property type="entry name" value="MFS_sugar_transport-like"/>
</dbReference>
<dbReference type="InterPro" id="IPR036259">
    <property type="entry name" value="MFS_trans_sf"/>
</dbReference>
<dbReference type="Gene3D" id="1.20.1250.20">
    <property type="entry name" value="MFS general substrate transporter like domains"/>
    <property type="match status" value="1"/>
</dbReference>
<feature type="transmembrane region" description="Helical" evidence="8">
    <location>
        <begin position="427"/>
        <end position="448"/>
    </location>
</feature>
<dbReference type="InterPro" id="IPR050549">
    <property type="entry name" value="MFS_Trehalose_Transporter"/>
</dbReference>
<evidence type="ECO:0000256" key="7">
    <source>
        <dbReference type="ARBA" id="ARBA00023136"/>
    </source>
</evidence>
<evidence type="ECO:0000256" key="5">
    <source>
        <dbReference type="ARBA" id="ARBA00022692"/>
    </source>
</evidence>
<sequence>MGDSHNTFLDAGTLASDSSMDSRPSRTRLYFSVAILNLAYIICGTTYAWSSPVLMKLQLSAGEGSTIASALSLGMILGPSVCGAVLDRCGRKGTLGLGMVFMSCSYLLLNVVSSVSLLSIGRAMAGISNGIAFTVVPVYIAEISEDAVRGFLNTQGHIAFCSGSLLVYTIGPFVSYAALHYTMLGMCVLFFMLFFYLPDSPHSLVIKQELNRARDTLIWLRKNRSGSYVEKELQIIQSSIHQSQAESGSIRELFASRGNRRGLLICCGLLTLQQISGMSIVFFYAELIFKMTGTDISTSTCSIVVGVFMTGSAFISPVAVKNFGYKKPLLVAASGTALGMGSLGVFFLLKSSDVNVDSISWLPLLSLVVYILFFNTGFSNIPWALSGELFPSNVKPYATTLIATSCGCLSFLTAKLFPYLIQMVGEHFVFLGCSFFCCVTVVFVSAIVQDTSGLSFGEIQEILNGRMKTDIQHRKTVLKNINLEVCILLT</sequence>
<comment type="subcellular location">
    <subcellularLocation>
        <location evidence="1">Cell membrane</location>
        <topology evidence="1">Multi-pass membrane protein</topology>
    </subcellularLocation>
</comment>
<feature type="transmembrane region" description="Helical" evidence="8">
    <location>
        <begin position="67"/>
        <end position="86"/>
    </location>
</feature>
<dbReference type="GO" id="GO:0022857">
    <property type="term" value="F:transmembrane transporter activity"/>
    <property type="evidence" value="ECO:0007669"/>
    <property type="project" value="InterPro"/>
</dbReference>
<dbReference type="PROSITE" id="PS00217">
    <property type="entry name" value="SUGAR_TRANSPORT_2"/>
    <property type="match status" value="1"/>
</dbReference>
<dbReference type="PANTHER" id="PTHR48021:SF47">
    <property type="entry name" value="GH17672P"/>
    <property type="match status" value="1"/>
</dbReference>
<proteinExistence type="predicted"/>
<dbReference type="GO" id="GO:0005886">
    <property type="term" value="C:plasma membrane"/>
    <property type="evidence" value="ECO:0007669"/>
    <property type="project" value="UniProtKB-SubCell"/>
</dbReference>
<dbReference type="PRINTS" id="PR00171">
    <property type="entry name" value="SUGRTRNSPORT"/>
</dbReference>
<keyword evidence="4" id="KW-0762">Sugar transport</keyword>
<evidence type="ECO:0000256" key="3">
    <source>
        <dbReference type="ARBA" id="ARBA00022475"/>
    </source>
</evidence>
<feature type="transmembrane region" description="Helical" evidence="8">
    <location>
        <begin position="93"/>
        <end position="113"/>
    </location>
</feature>
<dbReference type="InterPro" id="IPR020846">
    <property type="entry name" value="MFS_dom"/>
</dbReference>
<feature type="transmembrane region" description="Helical" evidence="8">
    <location>
        <begin position="329"/>
        <end position="349"/>
    </location>
</feature>
<evidence type="ECO:0000256" key="1">
    <source>
        <dbReference type="ARBA" id="ARBA00004651"/>
    </source>
</evidence>
<evidence type="ECO:0000256" key="8">
    <source>
        <dbReference type="SAM" id="Phobius"/>
    </source>
</evidence>
<feature type="transmembrane region" description="Helical" evidence="8">
    <location>
        <begin position="397"/>
        <end position="421"/>
    </location>
</feature>
<dbReference type="AlphaFoldDB" id="A0A1B6GNG8"/>
<evidence type="ECO:0000259" key="9">
    <source>
        <dbReference type="PROSITE" id="PS50850"/>
    </source>
</evidence>
<feature type="transmembrane region" description="Helical" evidence="8">
    <location>
        <begin position="361"/>
        <end position="385"/>
    </location>
</feature>
<protein>
    <recommendedName>
        <fullName evidence="9">Major facilitator superfamily (MFS) profile domain-containing protein</fullName>
    </recommendedName>
</protein>
<dbReference type="EMBL" id="GECZ01005810">
    <property type="protein sequence ID" value="JAS63959.1"/>
    <property type="molecule type" value="Transcribed_RNA"/>
</dbReference>
<evidence type="ECO:0000256" key="6">
    <source>
        <dbReference type="ARBA" id="ARBA00022989"/>
    </source>
</evidence>
<evidence type="ECO:0000313" key="10">
    <source>
        <dbReference type="EMBL" id="JAS63959.1"/>
    </source>
</evidence>
<keyword evidence="7 8" id="KW-0472">Membrane</keyword>
<dbReference type="FunFam" id="1.20.1250.20:FF:000218">
    <property type="entry name" value="facilitated trehalose transporter Tret1"/>
    <property type="match status" value="1"/>
</dbReference>
<reference evidence="10" key="1">
    <citation type="submission" date="2015-11" db="EMBL/GenBank/DDBJ databases">
        <title>De novo transcriptome assembly of four potential Pierce s Disease insect vectors from Arizona vineyards.</title>
        <authorList>
            <person name="Tassone E.E."/>
        </authorList>
    </citation>
    <scope>NUCLEOTIDE SEQUENCE</scope>
</reference>
<dbReference type="InterPro" id="IPR003663">
    <property type="entry name" value="Sugar/inositol_transpt"/>
</dbReference>